<dbReference type="HOGENOM" id="CLU_1663052_0_0_1"/>
<dbReference type="AlphaFoldDB" id="D6X4V2"/>
<proteinExistence type="predicted"/>
<reference evidence="1 2" key="1">
    <citation type="journal article" date="2008" name="Nature">
        <title>The genome of the model beetle and pest Tribolium castaneum.</title>
        <authorList>
            <consortium name="Tribolium Genome Sequencing Consortium"/>
            <person name="Richards S."/>
            <person name="Gibbs R.A."/>
            <person name="Weinstock G.M."/>
            <person name="Brown S.J."/>
            <person name="Denell R."/>
            <person name="Beeman R.W."/>
            <person name="Gibbs R."/>
            <person name="Beeman R.W."/>
            <person name="Brown S.J."/>
            <person name="Bucher G."/>
            <person name="Friedrich M."/>
            <person name="Grimmelikhuijzen C.J."/>
            <person name="Klingler M."/>
            <person name="Lorenzen M."/>
            <person name="Richards S."/>
            <person name="Roth S."/>
            <person name="Schroder R."/>
            <person name="Tautz D."/>
            <person name="Zdobnov E.M."/>
            <person name="Muzny D."/>
            <person name="Gibbs R.A."/>
            <person name="Weinstock G.M."/>
            <person name="Attaway T."/>
            <person name="Bell S."/>
            <person name="Buhay C.J."/>
            <person name="Chandrabose M.N."/>
            <person name="Chavez D."/>
            <person name="Clerk-Blankenburg K.P."/>
            <person name="Cree A."/>
            <person name="Dao M."/>
            <person name="Davis C."/>
            <person name="Chacko J."/>
            <person name="Dinh H."/>
            <person name="Dugan-Rocha S."/>
            <person name="Fowler G."/>
            <person name="Garner T.T."/>
            <person name="Garnes J."/>
            <person name="Gnirke A."/>
            <person name="Hawes A."/>
            <person name="Hernandez J."/>
            <person name="Hines S."/>
            <person name="Holder M."/>
            <person name="Hume J."/>
            <person name="Jhangiani S.N."/>
            <person name="Joshi V."/>
            <person name="Khan Z.M."/>
            <person name="Jackson L."/>
            <person name="Kovar C."/>
            <person name="Kowis A."/>
            <person name="Lee S."/>
            <person name="Lewis L.R."/>
            <person name="Margolis J."/>
            <person name="Morgan M."/>
            <person name="Nazareth L.V."/>
            <person name="Nguyen N."/>
            <person name="Okwuonu G."/>
            <person name="Parker D."/>
            <person name="Richards S."/>
            <person name="Ruiz S.J."/>
            <person name="Santibanez J."/>
            <person name="Savard J."/>
            <person name="Scherer S.E."/>
            <person name="Schneider B."/>
            <person name="Sodergren E."/>
            <person name="Tautz D."/>
            <person name="Vattahil S."/>
            <person name="Villasana D."/>
            <person name="White C.S."/>
            <person name="Wright R."/>
            <person name="Park Y."/>
            <person name="Beeman R.W."/>
            <person name="Lord J."/>
            <person name="Oppert B."/>
            <person name="Lorenzen M."/>
            <person name="Brown S."/>
            <person name="Wang L."/>
            <person name="Savard J."/>
            <person name="Tautz D."/>
            <person name="Richards S."/>
            <person name="Weinstock G."/>
            <person name="Gibbs R.A."/>
            <person name="Liu Y."/>
            <person name="Worley K."/>
            <person name="Weinstock G."/>
            <person name="Elsik C.G."/>
            <person name="Reese J.T."/>
            <person name="Elhaik E."/>
            <person name="Landan G."/>
            <person name="Graur D."/>
            <person name="Arensburger P."/>
            <person name="Atkinson P."/>
            <person name="Beeman R.W."/>
            <person name="Beidler J."/>
            <person name="Brown S.J."/>
            <person name="Demuth J.P."/>
            <person name="Drury D.W."/>
            <person name="Du Y.Z."/>
            <person name="Fujiwara H."/>
            <person name="Lorenzen M."/>
            <person name="Maselli V."/>
            <person name="Osanai M."/>
            <person name="Park Y."/>
            <person name="Robertson H.M."/>
            <person name="Tu Z."/>
            <person name="Wang J.J."/>
            <person name="Wang S."/>
            <person name="Richards S."/>
            <person name="Song H."/>
            <person name="Zhang L."/>
            <person name="Sodergren E."/>
            <person name="Werner D."/>
            <person name="Stanke M."/>
            <person name="Morgenstern B."/>
            <person name="Solovyev V."/>
            <person name="Kosarev P."/>
            <person name="Brown G."/>
            <person name="Chen H.C."/>
            <person name="Ermolaeva O."/>
            <person name="Hlavina W."/>
            <person name="Kapustin Y."/>
            <person name="Kiryutin B."/>
            <person name="Kitts P."/>
            <person name="Maglott D."/>
            <person name="Pruitt K."/>
            <person name="Sapojnikov V."/>
            <person name="Souvorov A."/>
            <person name="Mackey A.J."/>
            <person name="Waterhouse R.M."/>
            <person name="Wyder S."/>
            <person name="Zdobnov E.M."/>
            <person name="Zdobnov E.M."/>
            <person name="Wyder S."/>
            <person name="Kriventseva E.V."/>
            <person name="Kadowaki T."/>
            <person name="Bork P."/>
            <person name="Aranda M."/>
            <person name="Bao R."/>
            <person name="Beermann A."/>
            <person name="Berns N."/>
            <person name="Bolognesi R."/>
            <person name="Bonneton F."/>
            <person name="Bopp D."/>
            <person name="Brown S.J."/>
            <person name="Bucher G."/>
            <person name="Butts T."/>
            <person name="Chaumot A."/>
            <person name="Denell R.E."/>
            <person name="Ferrier D.E."/>
            <person name="Friedrich M."/>
            <person name="Gordon C.M."/>
            <person name="Jindra M."/>
            <person name="Klingler M."/>
            <person name="Lan Q."/>
            <person name="Lattorff H.M."/>
            <person name="Laudet V."/>
            <person name="von Levetsow C."/>
            <person name="Liu Z."/>
            <person name="Lutz R."/>
            <person name="Lynch J.A."/>
            <person name="da Fonseca R.N."/>
            <person name="Posnien N."/>
            <person name="Reuter R."/>
            <person name="Roth S."/>
            <person name="Savard J."/>
            <person name="Schinko J.B."/>
            <person name="Schmitt C."/>
            <person name="Schoppmeier M."/>
            <person name="Schroder R."/>
            <person name="Shippy T.D."/>
            <person name="Simonnet F."/>
            <person name="Marques-Souza H."/>
            <person name="Tautz D."/>
            <person name="Tomoyasu Y."/>
            <person name="Trauner J."/>
            <person name="Van der Zee M."/>
            <person name="Vervoort M."/>
            <person name="Wittkopp N."/>
            <person name="Wimmer E.A."/>
            <person name="Yang X."/>
            <person name="Jones A.K."/>
            <person name="Sattelle D.B."/>
            <person name="Ebert P.R."/>
            <person name="Nelson D."/>
            <person name="Scott J.G."/>
            <person name="Beeman R.W."/>
            <person name="Muthukrishnan S."/>
            <person name="Kramer K.J."/>
            <person name="Arakane Y."/>
            <person name="Beeman R.W."/>
            <person name="Zhu Q."/>
            <person name="Hogenkamp D."/>
            <person name="Dixit R."/>
            <person name="Oppert B."/>
            <person name="Jiang H."/>
            <person name="Zou Z."/>
            <person name="Marshall J."/>
            <person name="Elpidina E."/>
            <person name="Vinokurov K."/>
            <person name="Oppert C."/>
            <person name="Zou Z."/>
            <person name="Evans J."/>
            <person name="Lu Z."/>
            <person name="Zhao P."/>
            <person name="Sumathipala N."/>
            <person name="Altincicek B."/>
            <person name="Vilcinskas A."/>
            <person name="Williams M."/>
            <person name="Hultmark D."/>
            <person name="Hetru C."/>
            <person name="Jiang H."/>
            <person name="Grimmelikhuijzen C.J."/>
            <person name="Hauser F."/>
            <person name="Cazzamali G."/>
            <person name="Williamson M."/>
            <person name="Park Y."/>
            <person name="Li B."/>
            <person name="Tanaka Y."/>
            <person name="Predel R."/>
            <person name="Neupert S."/>
            <person name="Schachtner J."/>
            <person name="Verleyen P."/>
            <person name="Raible F."/>
            <person name="Bork P."/>
            <person name="Friedrich M."/>
            <person name="Walden K.K."/>
            <person name="Robertson H.M."/>
            <person name="Angeli S."/>
            <person name="Foret S."/>
            <person name="Bucher G."/>
            <person name="Schuetz S."/>
            <person name="Maleszka R."/>
            <person name="Wimmer E.A."/>
            <person name="Beeman R.W."/>
            <person name="Lorenzen M."/>
            <person name="Tomoyasu Y."/>
            <person name="Miller S.C."/>
            <person name="Grossmann D."/>
            <person name="Bucher G."/>
        </authorList>
    </citation>
    <scope>NUCLEOTIDE SEQUENCE [LARGE SCALE GENOMIC DNA]</scope>
    <source>
        <strain evidence="1 2">Georgia GA2</strain>
    </source>
</reference>
<keyword evidence="2" id="KW-1185">Reference proteome</keyword>
<dbReference type="EMBL" id="KQ971381">
    <property type="protein sequence ID" value="EEZ97590.1"/>
    <property type="molecule type" value="Genomic_DNA"/>
</dbReference>
<sequence length="159" mass="18744">MSTLVLYKRPNYHRYEGKRNAYGPLEKFARYETTIKLPHFRTRQTPPLATNPIVRTELIEFASIRVRSFRIRSPVGAQVPHGESPKIEPWKRIRSGESPSLELINDRKERRKRNSRLRTKNTSSRPKLKHDYFDNVVTTDVNLAKIWLSAQIFMTQTHN</sequence>
<accession>D6X4V2</accession>
<protein>
    <submittedName>
        <fullName evidence="1">Uncharacterized protein</fullName>
    </submittedName>
</protein>
<evidence type="ECO:0000313" key="1">
    <source>
        <dbReference type="EMBL" id="EEZ97590.1"/>
    </source>
</evidence>
<dbReference type="Proteomes" id="UP000007266">
    <property type="component" value="Linkage group 10"/>
</dbReference>
<reference evidence="1 2" key="2">
    <citation type="journal article" date="2010" name="Nucleic Acids Res.">
        <title>BeetleBase in 2010: revisions to provide comprehensive genomic information for Tribolium castaneum.</title>
        <authorList>
            <person name="Kim H.S."/>
            <person name="Murphy T."/>
            <person name="Xia J."/>
            <person name="Caragea D."/>
            <person name="Park Y."/>
            <person name="Beeman R.W."/>
            <person name="Lorenzen M.D."/>
            <person name="Butcher S."/>
            <person name="Manak J.R."/>
            <person name="Brown S.J."/>
        </authorList>
    </citation>
    <scope>GENOME REANNOTATION</scope>
    <source>
        <strain evidence="1 2">Georgia GA2</strain>
    </source>
</reference>
<gene>
    <name evidence="1" type="primary">GLEAN_11453</name>
    <name evidence="1" type="ORF">TcasGA2_TC011453</name>
</gene>
<organism evidence="1 2">
    <name type="scientific">Tribolium castaneum</name>
    <name type="common">Red flour beetle</name>
    <dbReference type="NCBI Taxonomy" id="7070"/>
    <lineage>
        <taxon>Eukaryota</taxon>
        <taxon>Metazoa</taxon>
        <taxon>Ecdysozoa</taxon>
        <taxon>Arthropoda</taxon>
        <taxon>Hexapoda</taxon>
        <taxon>Insecta</taxon>
        <taxon>Pterygota</taxon>
        <taxon>Neoptera</taxon>
        <taxon>Endopterygota</taxon>
        <taxon>Coleoptera</taxon>
        <taxon>Polyphaga</taxon>
        <taxon>Cucujiformia</taxon>
        <taxon>Tenebrionidae</taxon>
        <taxon>Tenebrionidae incertae sedis</taxon>
        <taxon>Tribolium</taxon>
    </lineage>
</organism>
<name>D6X4V2_TRICA</name>
<evidence type="ECO:0000313" key="2">
    <source>
        <dbReference type="Proteomes" id="UP000007266"/>
    </source>
</evidence>